<evidence type="ECO:0000256" key="6">
    <source>
        <dbReference type="ARBA" id="ARBA00023163"/>
    </source>
</evidence>
<reference evidence="11" key="1">
    <citation type="journal article" date="2018" name="Nat. Microbiol.">
        <title>Leveraging single-cell genomics to expand the fungal tree of life.</title>
        <authorList>
            <person name="Ahrendt S.R."/>
            <person name="Quandt C.A."/>
            <person name="Ciobanu D."/>
            <person name="Clum A."/>
            <person name="Salamov A."/>
            <person name="Andreopoulos B."/>
            <person name="Cheng J.F."/>
            <person name="Woyke T."/>
            <person name="Pelin A."/>
            <person name="Henrissat B."/>
            <person name="Reynolds N.K."/>
            <person name="Benny G.L."/>
            <person name="Smith M.E."/>
            <person name="James T.Y."/>
            <person name="Grigoriev I.V."/>
        </authorList>
    </citation>
    <scope>NUCLEOTIDE SEQUENCE [LARGE SCALE GENOMIC DNA]</scope>
    <source>
        <strain evidence="11">Baker2002</strain>
    </source>
</reference>
<evidence type="ECO:0000259" key="9">
    <source>
        <dbReference type="SMART" id="SM01311"/>
    </source>
</evidence>
<dbReference type="InterPro" id="IPR043502">
    <property type="entry name" value="DNA/RNA_pol_sf"/>
</dbReference>
<dbReference type="GO" id="GO:0001018">
    <property type="term" value="F:mitochondrial promoter sequence-specific DNA binding"/>
    <property type="evidence" value="ECO:0007669"/>
    <property type="project" value="TreeGrafter"/>
</dbReference>
<evidence type="ECO:0000256" key="8">
    <source>
        <dbReference type="RuleBase" id="RU003805"/>
    </source>
</evidence>
<dbReference type="EMBL" id="ML004450">
    <property type="protein sequence ID" value="RKP30872.1"/>
    <property type="molecule type" value="Genomic_DNA"/>
</dbReference>
<dbReference type="InterPro" id="IPR002092">
    <property type="entry name" value="DNA-dir_Rpol_phage-type"/>
</dbReference>
<dbReference type="Pfam" id="PF14700">
    <property type="entry name" value="RPOL_N"/>
    <property type="match status" value="1"/>
</dbReference>
<feature type="domain" description="DNA-directed RNA polymerase N-terminal" evidence="9">
    <location>
        <begin position="122"/>
        <end position="387"/>
    </location>
</feature>
<comment type="function">
    <text evidence="8">DNA-dependent RNA polymerase catalyzes the transcription of DNA into RNA using the four ribonucleoside triphosphates as substrates.</text>
</comment>
<dbReference type="GO" id="GO:0034245">
    <property type="term" value="C:mitochondrial DNA-directed RNA polymerase complex"/>
    <property type="evidence" value="ECO:0007669"/>
    <property type="project" value="TreeGrafter"/>
</dbReference>
<comment type="catalytic activity">
    <reaction evidence="7 8">
        <text>RNA(n) + a ribonucleoside 5'-triphosphate = RNA(n+1) + diphosphate</text>
        <dbReference type="Rhea" id="RHEA:21248"/>
        <dbReference type="Rhea" id="RHEA-COMP:14527"/>
        <dbReference type="Rhea" id="RHEA-COMP:17342"/>
        <dbReference type="ChEBI" id="CHEBI:33019"/>
        <dbReference type="ChEBI" id="CHEBI:61557"/>
        <dbReference type="ChEBI" id="CHEBI:140395"/>
        <dbReference type="EC" id="2.7.7.6"/>
    </reaction>
</comment>
<dbReference type="GO" id="GO:0006390">
    <property type="term" value="P:mitochondrial transcription"/>
    <property type="evidence" value="ECO:0007669"/>
    <property type="project" value="TreeGrafter"/>
</dbReference>
<name>A0A4P9ZEL1_9ASCO</name>
<dbReference type="SUPFAM" id="SSF56672">
    <property type="entry name" value="DNA/RNA polymerases"/>
    <property type="match status" value="1"/>
</dbReference>
<accession>A0A4P9ZEL1</accession>
<comment type="similarity">
    <text evidence="1 8">Belongs to the phage and mitochondrial RNA polymerase family.</text>
</comment>
<keyword evidence="11" id="KW-1185">Reference proteome</keyword>
<dbReference type="SMART" id="SM01311">
    <property type="entry name" value="RPOL_N"/>
    <property type="match status" value="1"/>
</dbReference>
<dbReference type="InterPro" id="IPR046950">
    <property type="entry name" value="DNA-dir_Rpol_C_phage-type"/>
</dbReference>
<dbReference type="EC" id="2.7.7.6" evidence="2 8"/>
<keyword evidence="5 8" id="KW-0548">Nucleotidyltransferase</keyword>
<dbReference type="Gene3D" id="1.10.1320.10">
    <property type="entry name" value="DNA-directed RNA polymerase, N-terminal domain"/>
    <property type="match status" value="1"/>
</dbReference>
<dbReference type="Gene3D" id="1.10.287.280">
    <property type="match status" value="1"/>
</dbReference>
<evidence type="ECO:0000313" key="10">
    <source>
        <dbReference type="EMBL" id="RKP30872.1"/>
    </source>
</evidence>
<protein>
    <recommendedName>
        <fullName evidence="2 8">DNA-directed RNA polymerase</fullName>
        <ecNumber evidence="2 8">2.7.7.6</ecNumber>
    </recommendedName>
</protein>
<keyword evidence="3 8" id="KW-0240">DNA-directed RNA polymerase</keyword>
<dbReference type="PANTHER" id="PTHR10102">
    <property type="entry name" value="DNA-DIRECTED RNA POLYMERASE, MITOCHONDRIAL"/>
    <property type="match status" value="1"/>
</dbReference>
<proteinExistence type="inferred from homology"/>
<dbReference type="OrthoDB" id="276422at2759"/>
<evidence type="ECO:0000313" key="11">
    <source>
        <dbReference type="Proteomes" id="UP000268321"/>
    </source>
</evidence>
<gene>
    <name evidence="10" type="ORF">METBISCDRAFT_15302</name>
</gene>
<evidence type="ECO:0000256" key="7">
    <source>
        <dbReference type="ARBA" id="ARBA00048552"/>
    </source>
</evidence>
<keyword evidence="6 8" id="KW-0804">Transcription</keyword>
<dbReference type="Proteomes" id="UP000268321">
    <property type="component" value="Unassembled WGS sequence"/>
</dbReference>
<dbReference type="AlphaFoldDB" id="A0A4P9ZEL1"/>
<evidence type="ECO:0000256" key="2">
    <source>
        <dbReference type="ARBA" id="ARBA00012418"/>
    </source>
</evidence>
<evidence type="ECO:0000256" key="1">
    <source>
        <dbReference type="ARBA" id="ARBA00009493"/>
    </source>
</evidence>
<sequence length="1007" mass="116121">MNYINLVTLVRLLAKRLDFSVERLYELICDLQVNLVKQYNLSFSTNKSEPLVASETRLSIQQYRSENGSLSYDALCQFIGEQAFDPGEQYKDRGFKLFQIYDELNHAEKEQFMRNYMNFNKQKQELIESHSQNIYKCTSVQRQVDTFTRLHGQWMKKWHLALVAAIEDLLKSDHYMRKYGFIVKYISSKALASMCLSYMMSATIPAVHEKVISIAQRMCHGLYSELRKLSVFSAYFPLQDQIRKDGMLLFFCEMINLVVNKCEAPDRSLFVNIPIEDDDFNGKLFCHFRASDPNGNSRFRLYGVLKIHPYVAENFKSYHDLLHSGSYLLPMVHPPKEWKLPTEGGYLSIALPLVKSVQPESFDIIMAMAHKTGQMKSIYDSLNALGLTMWAINQFNFEVFQSECRNLKSNSGTTELLLKKKSRKLDQISKDKNNLELYYGLIFALAQSFNKNGEAFYLPHNLDFRGRVYPHVSFLSHHSEDLVRSLMMFWESKELGPEGFDWLQYQLSSLYNKTKFDMKDLKCFVDANRENIIDSAKNPLTGKMWWTSADSPWQTLALCKEIASVWEFPGDIAKFKSRIPVHQDGTCNGLQHYAALSSDKKAADSVNVLPSEKRQDVYLTILSLVKSHVLKDQATSSEFSELAALVYPILERRLIKQTVMTTVYGVTLYGATRQIKNQIDDILATSPETKKTEQLRNIASSAASYIARQVLHSINELFSGAQLIQNWLVYNCTRCIQAFSANQKHIADRDFFTKSHFQPFMWTSLSGFPVVQYYRKNTPKNILTSLQTVSVMDFTKLSPIDERKLRNGIAPNFIHSIDAIHLLMTSLASKEKQITFASVHDCFWTHASEVPVLSSIIREEFVRLHKSNIMQNIYEDLLHVHQNNYQLVWVCKTEHREFCDLLSELRKSDLVGHFSVNKKWNSILSHELNCPISVQTLIAKFNPELLFKDSHLKDPIIYNSSFNVARKKVKITKSSHVPVLVPVRILELPNLGSLDIDLVRDSVYFFS</sequence>
<evidence type="ECO:0000256" key="5">
    <source>
        <dbReference type="ARBA" id="ARBA00022695"/>
    </source>
</evidence>
<dbReference type="PROSITE" id="PS00489">
    <property type="entry name" value="RNA_POL_PHAGE_2"/>
    <property type="match status" value="1"/>
</dbReference>
<dbReference type="GO" id="GO:0003899">
    <property type="term" value="F:DNA-directed RNA polymerase activity"/>
    <property type="evidence" value="ECO:0007669"/>
    <property type="project" value="UniProtKB-EC"/>
</dbReference>
<keyword evidence="4 8" id="KW-0808">Transferase</keyword>
<dbReference type="InterPro" id="IPR037159">
    <property type="entry name" value="RNA_POL_N_sf"/>
</dbReference>
<organism evidence="10 11">
    <name type="scientific">Metschnikowia bicuspidata</name>
    <dbReference type="NCBI Taxonomy" id="27322"/>
    <lineage>
        <taxon>Eukaryota</taxon>
        <taxon>Fungi</taxon>
        <taxon>Dikarya</taxon>
        <taxon>Ascomycota</taxon>
        <taxon>Saccharomycotina</taxon>
        <taxon>Pichiomycetes</taxon>
        <taxon>Metschnikowiaceae</taxon>
        <taxon>Metschnikowia</taxon>
    </lineage>
</organism>
<dbReference type="PANTHER" id="PTHR10102:SF0">
    <property type="entry name" value="DNA-DIRECTED RNA POLYMERASE, MITOCHONDRIAL"/>
    <property type="match status" value="1"/>
</dbReference>
<dbReference type="PROSITE" id="PS00900">
    <property type="entry name" value="RNA_POL_PHAGE_1"/>
    <property type="match status" value="1"/>
</dbReference>
<evidence type="ECO:0000256" key="3">
    <source>
        <dbReference type="ARBA" id="ARBA00022478"/>
    </source>
</evidence>
<dbReference type="Pfam" id="PF00940">
    <property type="entry name" value="RNA_pol"/>
    <property type="match status" value="1"/>
</dbReference>
<dbReference type="Gene3D" id="1.10.150.20">
    <property type="entry name" value="5' to 3' exonuclease, C-terminal subdomain"/>
    <property type="match status" value="1"/>
</dbReference>
<dbReference type="InterPro" id="IPR029262">
    <property type="entry name" value="RPOL_N"/>
</dbReference>
<evidence type="ECO:0000256" key="4">
    <source>
        <dbReference type="ARBA" id="ARBA00022679"/>
    </source>
</evidence>